<comment type="caution">
    <text evidence="2">The sequence shown here is derived from an EMBL/GenBank/DDBJ whole genome shotgun (WGS) entry which is preliminary data.</text>
</comment>
<dbReference type="Proteomes" id="UP001176940">
    <property type="component" value="Unassembled WGS sequence"/>
</dbReference>
<dbReference type="EMBL" id="CAUEEQ010034529">
    <property type="protein sequence ID" value="CAJ0952205.1"/>
    <property type="molecule type" value="Genomic_DNA"/>
</dbReference>
<dbReference type="PROSITE" id="PS50017">
    <property type="entry name" value="DEATH_DOMAIN"/>
    <property type="match status" value="1"/>
</dbReference>
<dbReference type="Gene3D" id="1.10.533.10">
    <property type="entry name" value="Death Domain, Fas"/>
    <property type="match status" value="1"/>
</dbReference>
<keyword evidence="3" id="KW-1185">Reference proteome</keyword>
<dbReference type="Pfam" id="PF00531">
    <property type="entry name" value="Death"/>
    <property type="match status" value="1"/>
</dbReference>
<gene>
    <name evidence="2" type="ORF">RIMI_LOCUS13781035</name>
</gene>
<organism evidence="2 3">
    <name type="scientific">Ranitomeya imitator</name>
    <name type="common">mimic poison frog</name>
    <dbReference type="NCBI Taxonomy" id="111125"/>
    <lineage>
        <taxon>Eukaryota</taxon>
        <taxon>Metazoa</taxon>
        <taxon>Chordata</taxon>
        <taxon>Craniata</taxon>
        <taxon>Vertebrata</taxon>
        <taxon>Euteleostomi</taxon>
        <taxon>Amphibia</taxon>
        <taxon>Batrachia</taxon>
        <taxon>Anura</taxon>
        <taxon>Neobatrachia</taxon>
        <taxon>Hyloidea</taxon>
        <taxon>Dendrobatidae</taxon>
        <taxon>Dendrobatinae</taxon>
        <taxon>Ranitomeya</taxon>
    </lineage>
</organism>
<dbReference type="InterPro" id="IPR011029">
    <property type="entry name" value="DEATH-like_dom_sf"/>
</dbReference>
<dbReference type="SMART" id="SM00005">
    <property type="entry name" value="DEATH"/>
    <property type="match status" value="1"/>
</dbReference>
<reference evidence="2" key="1">
    <citation type="submission" date="2023-07" db="EMBL/GenBank/DDBJ databases">
        <authorList>
            <person name="Stuckert A."/>
        </authorList>
    </citation>
    <scope>NUCLEOTIDE SEQUENCE</scope>
</reference>
<dbReference type="InterPro" id="IPR000488">
    <property type="entry name" value="Death_dom"/>
</dbReference>
<feature type="domain" description="Death" evidence="1">
    <location>
        <begin position="74"/>
        <end position="160"/>
    </location>
</feature>
<evidence type="ECO:0000313" key="3">
    <source>
        <dbReference type="Proteomes" id="UP001176940"/>
    </source>
</evidence>
<evidence type="ECO:0000259" key="1">
    <source>
        <dbReference type="PROSITE" id="PS50017"/>
    </source>
</evidence>
<dbReference type="SUPFAM" id="SSF47986">
    <property type="entry name" value="DEATH domain"/>
    <property type="match status" value="1"/>
</dbReference>
<evidence type="ECO:0000313" key="2">
    <source>
        <dbReference type="EMBL" id="CAJ0952205.1"/>
    </source>
</evidence>
<protein>
    <recommendedName>
        <fullName evidence="1">Death domain-containing protein</fullName>
    </recommendedName>
</protein>
<sequence>MHGGPIGTEQLISQSDPEKSVNLTISNSTAFQIGNNNYLNVGRGSDTKSGQVTKGLNFIKYRYADVLGSTSLLNDSQMQLLRDNLARKWKEFARKVGLRQPEIEEIDHDWERDGLKEKVYQMLYKWQMKEGSKNITVGKVASALCELKDTDLLNQLIMLNQNKTTNG</sequence>
<proteinExistence type="predicted"/>
<accession>A0ABN9LVX8</accession>
<name>A0ABN9LVX8_9NEOB</name>